<dbReference type="Gene3D" id="2.30.29.30">
    <property type="entry name" value="Pleckstrin-homology domain (PH domain)/Phosphotyrosine-binding domain (PTB)"/>
    <property type="match status" value="1"/>
</dbReference>
<feature type="transmembrane region" description="Helical" evidence="8">
    <location>
        <begin position="667"/>
        <end position="689"/>
    </location>
</feature>
<dbReference type="InterPro" id="IPR001683">
    <property type="entry name" value="PX_dom"/>
</dbReference>
<dbReference type="FunFam" id="3.10.20.90:FF:000230">
    <property type="entry name" value="Sorting nexin 31"/>
    <property type="match status" value="1"/>
</dbReference>
<dbReference type="PROSITE" id="PS50195">
    <property type="entry name" value="PX"/>
    <property type="match status" value="1"/>
</dbReference>
<organism evidence="10 11">
    <name type="scientific">Fukomys damarensis</name>
    <name type="common">Damaraland mole rat</name>
    <name type="synonym">Cryptomys damarensis</name>
    <dbReference type="NCBI Taxonomy" id="885580"/>
    <lineage>
        <taxon>Eukaryota</taxon>
        <taxon>Metazoa</taxon>
        <taxon>Chordata</taxon>
        <taxon>Craniata</taxon>
        <taxon>Vertebrata</taxon>
        <taxon>Euteleostomi</taxon>
        <taxon>Mammalia</taxon>
        <taxon>Eutheria</taxon>
        <taxon>Euarchontoglires</taxon>
        <taxon>Glires</taxon>
        <taxon>Rodentia</taxon>
        <taxon>Hystricomorpha</taxon>
        <taxon>Bathyergidae</taxon>
        <taxon>Fukomys</taxon>
    </lineage>
</organism>
<evidence type="ECO:0000313" key="11">
    <source>
        <dbReference type="Proteomes" id="UP000028990"/>
    </source>
</evidence>
<dbReference type="GO" id="GO:0005769">
    <property type="term" value="C:early endosome"/>
    <property type="evidence" value="ECO:0007669"/>
    <property type="project" value="TreeGrafter"/>
</dbReference>
<protein>
    <recommendedName>
        <fullName evidence="6">Sorting nexin-31</fullName>
    </recommendedName>
</protein>
<dbReference type="PANTHER" id="PTHR12431:SF15">
    <property type="entry name" value="SORTING NEXIN-31"/>
    <property type="match status" value="1"/>
</dbReference>
<dbReference type="EMBL" id="KN121850">
    <property type="protein sequence ID" value="KFO35231.1"/>
    <property type="molecule type" value="Genomic_DNA"/>
</dbReference>
<keyword evidence="8" id="KW-0472">Membrane</keyword>
<keyword evidence="11" id="KW-1185">Reference proteome</keyword>
<evidence type="ECO:0000256" key="5">
    <source>
        <dbReference type="ARBA" id="ARBA00063433"/>
    </source>
</evidence>
<dbReference type="Gene3D" id="1.20.80.60">
    <property type="match status" value="1"/>
</dbReference>
<dbReference type="Pfam" id="PF21273">
    <property type="entry name" value="SNX17-27-31_F1_FERM"/>
    <property type="match status" value="1"/>
</dbReference>
<dbReference type="Proteomes" id="UP000028990">
    <property type="component" value="Unassembled WGS sequence"/>
</dbReference>
<keyword evidence="2" id="KW-0813">Transport</keyword>
<dbReference type="InterPro" id="IPR036770">
    <property type="entry name" value="Ankyrin_rpt-contain_sf"/>
</dbReference>
<keyword evidence="7" id="KW-0040">ANK repeat</keyword>
<dbReference type="Gene3D" id="1.25.40.20">
    <property type="entry name" value="Ankyrin repeat-containing domain"/>
    <property type="match status" value="1"/>
</dbReference>
<dbReference type="InterPro" id="IPR048763">
    <property type="entry name" value="SNX17-31_FERM_F1"/>
</dbReference>
<evidence type="ECO:0000259" key="9">
    <source>
        <dbReference type="PROSITE" id="PS50195"/>
    </source>
</evidence>
<dbReference type="SUPFAM" id="SSF64268">
    <property type="entry name" value="PX domain"/>
    <property type="match status" value="1"/>
</dbReference>
<reference evidence="10 11" key="1">
    <citation type="submission" date="2013-11" db="EMBL/GenBank/DDBJ databases">
        <title>The Damaraland mole rat (Fukomys damarensis) genome and evolution of African mole rats.</title>
        <authorList>
            <person name="Gladyshev V.N."/>
            <person name="Fang X."/>
        </authorList>
    </citation>
    <scope>NUCLEOTIDE SEQUENCE [LARGE SCALE GENOMIC DNA]</scope>
    <source>
        <tissue evidence="10">Liver</tissue>
    </source>
</reference>
<evidence type="ECO:0000256" key="3">
    <source>
        <dbReference type="ARBA" id="ARBA00022927"/>
    </source>
</evidence>
<dbReference type="InterPro" id="IPR040842">
    <property type="entry name" value="SNX17/31_FERM"/>
</dbReference>
<dbReference type="FunFam" id="3.30.1520.10:FF:000008">
    <property type="entry name" value="Sorting nexin-17 isoform1"/>
    <property type="match status" value="1"/>
</dbReference>
<feature type="repeat" description="ANK" evidence="7">
    <location>
        <begin position="520"/>
        <end position="552"/>
    </location>
</feature>
<feature type="repeat" description="ANK" evidence="7">
    <location>
        <begin position="487"/>
        <end position="519"/>
    </location>
</feature>
<dbReference type="InterPro" id="IPR036871">
    <property type="entry name" value="PX_dom_sf"/>
</dbReference>
<dbReference type="eggNOG" id="KOG3784">
    <property type="taxonomic scope" value="Eukaryota"/>
</dbReference>
<evidence type="ECO:0000256" key="7">
    <source>
        <dbReference type="PROSITE-ProRule" id="PRU00023"/>
    </source>
</evidence>
<dbReference type="Gene3D" id="3.30.1520.10">
    <property type="entry name" value="Phox-like domain"/>
    <property type="match status" value="1"/>
</dbReference>
<accession>A0A091EIE8</accession>
<evidence type="ECO:0000313" key="10">
    <source>
        <dbReference type="EMBL" id="KFO35231.1"/>
    </source>
</evidence>
<evidence type="ECO:0000256" key="4">
    <source>
        <dbReference type="ARBA" id="ARBA00057444"/>
    </source>
</evidence>
<dbReference type="InterPro" id="IPR011993">
    <property type="entry name" value="PH-like_dom_sf"/>
</dbReference>
<keyword evidence="8" id="KW-0812">Transmembrane</keyword>
<dbReference type="Pfam" id="PF12796">
    <property type="entry name" value="Ank_2"/>
    <property type="match status" value="1"/>
</dbReference>
<dbReference type="SMART" id="SM00248">
    <property type="entry name" value="ANK"/>
    <property type="match status" value="3"/>
</dbReference>
<dbReference type="InterPro" id="IPR002110">
    <property type="entry name" value="Ankyrin_rpt"/>
</dbReference>
<dbReference type="Gene3D" id="3.10.20.90">
    <property type="entry name" value="Phosphatidylinositol 3-kinase Catalytic Subunit, Chain A, domain 1"/>
    <property type="match status" value="1"/>
</dbReference>
<dbReference type="SUPFAM" id="SSF48403">
    <property type="entry name" value="Ankyrin repeat"/>
    <property type="match status" value="1"/>
</dbReference>
<keyword evidence="8" id="KW-1133">Transmembrane helix</keyword>
<dbReference type="PANTHER" id="PTHR12431">
    <property type="entry name" value="SORTING NEXIN 17 AND 27"/>
    <property type="match status" value="1"/>
</dbReference>
<dbReference type="InterPro" id="IPR048767">
    <property type="entry name" value="SNX17-31_FERM_F2"/>
</dbReference>
<dbReference type="Pfam" id="PF21271">
    <property type="entry name" value="SNX17-31_F2_FERM"/>
    <property type="match status" value="1"/>
</dbReference>
<proteinExistence type="inferred from homology"/>
<dbReference type="PROSITE" id="PS50297">
    <property type="entry name" value="ANK_REP_REGION"/>
    <property type="match status" value="1"/>
</dbReference>
<dbReference type="GO" id="GO:0032456">
    <property type="term" value="P:endocytic recycling"/>
    <property type="evidence" value="ECO:0007669"/>
    <property type="project" value="TreeGrafter"/>
</dbReference>
<evidence type="ECO:0000256" key="2">
    <source>
        <dbReference type="ARBA" id="ARBA00022448"/>
    </source>
</evidence>
<dbReference type="GO" id="GO:0035091">
    <property type="term" value="F:phosphatidylinositol binding"/>
    <property type="evidence" value="ECO:0007669"/>
    <property type="project" value="InterPro"/>
</dbReference>
<sequence>MACIEVQISLLSPWDAKYPVNIPAEMTTDQLYSVYLDGLLFCRVRYSQLHRWNQQLRRVFGSCLPPFPPKYYLAMTTSMAEERRAQLEQYLQNVTADPNALRSDVFIEFLQLAQLNTFNISAEKASLDIFLPNGRSVNIEILTSDTAERVLEVVSRKLGLSWELLGYFGLFLIRFYKEGSLSVVKKLADFELPYVSLRSSEEENCKVGLRKWYMDPALDSVLMGCRAAVELLYMQAMQDIEKEWIKPTQGQRQELEALQKENNQTKFLELCREVQCYGYMQLDPCRCDSPEPGCGAVLSVGKDEICCCVTLPDSRTQDVILQMSSVKCWQVTFLGTLLDMDGPQRTLNQNLELRFQYSEDNHWQWFIIYTKQAFLLSSCLKKMISEKMAKQAAENTEMYLMLGFLVELVHVHPRPAAEPCFDLAKAQCFWEEAITVQSRVGGRMAVLRKEPSGDKNPTQLSSLCSACAPSTSHIGEMSYVFVNDSSQTNVPLLQACIDGDFNYSKRLLESGFDPNIRDSRGRTGLHLAAARGNVDICQLLHKFGADLLATDYQGNTALHLCGHVDTIQFLVSNGLKIDICNHQGATPLVLAKRRGVNKDVIRLLESLEEQEVKGFNRGTHSKLETMQTAESESAMESHSLLNPNLQQGEGVLSSFRTTWQEFVEDLGFWRVLLLIFVIALLSLGIAYYVSGVLPFVENQPELVH</sequence>
<name>A0A091EIE8_FUKDA</name>
<comment type="subunit">
    <text evidence="5">Interacts with CCDC22, CCDC93, VPS26C and VPS35L, associates with the retriever and CCC complexes.</text>
</comment>
<comment type="function">
    <text evidence="4">May be involved in protein trafficking.</text>
</comment>
<dbReference type="FunFam" id="1.20.80.60:FF:000001">
    <property type="entry name" value="Sorting nexin-17 isoform1"/>
    <property type="match status" value="1"/>
</dbReference>
<dbReference type="STRING" id="885580.ENSFDAP00000007698"/>
<dbReference type="GO" id="GO:0006886">
    <property type="term" value="P:intracellular protein transport"/>
    <property type="evidence" value="ECO:0007669"/>
    <property type="project" value="TreeGrafter"/>
</dbReference>
<dbReference type="AlphaFoldDB" id="A0A091EIE8"/>
<dbReference type="FunFam" id="2.30.29.30:FF:000297">
    <property type="entry name" value="Sorting nexin 31"/>
    <property type="match status" value="1"/>
</dbReference>
<dbReference type="Pfam" id="PF00787">
    <property type="entry name" value="PX"/>
    <property type="match status" value="1"/>
</dbReference>
<comment type="similarity">
    <text evidence="1">Belongs to the sorting nexin family.</text>
</comment>
<dbReference type="SMART" id="SM00312">
    <property type="entry name" value="PX"/>
    <property type="match status" value="1"/>
</dbReference>
<evidence type="ECO:0000256" key="1">
    <source>
        <dbReference type="ARBA" id="ARBA00010883"/>
    </source>
</evidence>
<evidence type="ECO:0000256" key="8">
    <source>
        <dbReference type="SAM" id="Phobius"/>
    </source>
</evidence>
<gene>
    <name evidence="10" type="ORF">H920_03366</name>
</gene>
<dbReference type="Pfam" id="PF18116">
    <property type="entry name" value="SNX17_FERM_C"/>
    <property type="match status" value="1"/>
</dbReference>
<evidence type="ECO:0000256" key="6">
    <source>
        <dbReference type="ARBA" id="ARBA00071903"/>
    </source>
</evidence>
<dbReference type="PROSITE" id="PS50088">
    <property type="entry name" value="ANK_REPEAT"/>
    <property type="match status" value="2"/>
</dbReference>
<feature type="domain" description="PX" evidence="9">
    <location>
        <begin position="1"/>
        <end position="117"/>
    </location>
</feature>
<keyword evidence="3" id="KW-0653">Protein transport</keyword>